<dbReference type="PANTHER" id="PTHR33591">
    <property type="entry name" value="BETA-CAROTENE ISOMERASE D27"/>
    <property type="match status" value="1"/>
</dbReference>
<dbReference type="Pfam" id="PF13225">
    <property type="entry name" value="D27-like_C"/>
    <property type="match status" value="1"/>
</dbReference>
<protein>
    <submittedName>
        <fullName evidence="3">Beta-carotene isomerase D27, chloroplastic-like isoform X2</fullName>
    </submittedName>
</protein>
<dbReference type="GeneID" id="140013880"/>
<accession>A0ABM4VKZ9</accession>
<dbReference type="InterPro" id="IPR038938">
    <property type="entry name" value="D27-like"/>
</dbReference>
<gene>
    <name evidence="3" type="primary">LOC140013880</name>
</gene>
<dbReference type="InterPro" id="IPR025114">
    <property type="entry name" value="D27-like_C"/>
</dbReference>
<evidence type="ECO:0000313" key="3">
    <source>
        <dbReference type="RefSeq" id="XP_071920208.1"/>
    </source>
</evidence>
<feature type="domain" description="Beta-carotene isomerase D27-like C-terminal" evidence="1">
    <location>
        <begin position="128"/>
        <end position="199"/>
    </location>
</feature>
<organism evidence="2 3">
    <name type="scientific">Coffea arabica</name>
    <name type="common">Arabian coffee</name>
    <dbReference type="NCBI Taxonomy" id="13443"/>
    <lineage>
        <taxon>Eukaryota</taxon>
        <taxon>Viridiplantae</taxon>
        <taxon>Streptophyta</taxon>
        <taxon>Embryophyta</taxon>
        <taxon>Tracheophyta</taxon>
        <taxon>Spermatophyta</taxon>
        <taxon>Magnoliopsida</taxon>
        <taxon>eudicotyledons</taxon>
        <taxon>Gunneridae</taxon>
        <taxon>Pentapetalae</taxon>
        <taxon>asterids</taxon>
        <taxon>lamiids</taxon>
        <taxon>Gentianales</taxon>
        <taxon>Rubiaceae</taxon>
        <taxon>Ixoroideae</taxon>
        <taxon>Gardenieae complex</taxon>
        <taxon>Bertiereae - Coffeeae clade</taxon>
        <taxon>Coffeeae</taxon>
        <taxon>Coffea</taxon>
    </lineage>
</organism>
<sequence length="228" mass="25669">MDAKLSVVVQHHCHLSPLCHPRHKHRSDHSPSPCVVAVLSRSPDKSVELSGTMASRTVYKDNWFDRAAINHLSQRLQETTGLRSRKSGYDGLVEAAGVAYRKFNSSQQQDLIIQTLEKAFPRPILSAVRESEFDGTKEKNVVHIKKCRFLEGTNCVGMCTNLCKMSSQEFIKDSLGMPLNMVPNFDDMSCDMTFGQEPPLVINDPAFVQPCYKICKENKKNHKNCTSQ</sequence>
<proteinExistence type="predicted"/>
<evidence type="ECO:0000313" key="2">
    <source>
        <dbReference type="Proteomes" id="UP001652660"/>
    </source>
</evidence>
<dbReference type="PANTHER" id="PTHR33591:SF1">
    <property type="entry name" value="BETA-CAROTENE ISOMERASE D27, CHLOROPLASTIC"/>
    <property type="match status" value="1"/>
</dbReference>
<dbReference type="Proteomes" id="UP001652660">
    <property type="component" value="Chromosome 1e"/>
</dbReference>
<keyword evidence="2" id="KW-1185">Reference proteome</keyword>
<dbReference type="RefSeq" id="XP_071920208.1">
    <property type="nucleotide sequence ID" value="XM_072064107.1"/>
</dbReference>
<name>A0ABM4VKZ9_COFAR</name>
<evidence type="ECO:0000259" key="1">
    <source>
        <dbReference type="Pfam" id="PF13225"/>
    </source>
</evidence>
<reference evidence="3" key="2">
    <citation type="submission" date="2025-08" db="UniProtKB">
        <authorList>
            <consortium name="RefSeq"/>
        </authorList>
    </citation>
    <scope>IDENTIFICATION</scope>
    <source>
        <tissue evidence="3">Leaves</tissue>
    </source>
</reference>
<reference evidence="2" key="1">
    <citation type="journal article" date="2025" name="Foods">
        <title>Unveiling the Microbial Signatures of Arabica Coffee Cherries: Insights into Ripeness Specific Diversity, Functional Traits, and Implications for Quality and Safety.</title>
        <authorList>
            <consortium name="RefSeq"/>
            <person name="Tenea G.N."/>
            <person name="Cifuentes V."/>
            <person name="Reyes P."/>
            <person name="Cevallos-Vallejos M."/>
        </authorList>
    </citation>
    <scope>NUCLEOTIDE SEQUENCE [LARGE SCALE GENOMIC DNA]</scope>
</reference>